<feature type="region of interest" description="Disordered" evidence="4">
    <location>
        <begin position="23"/>
        <end position="45"/>
    </location>
</feature>
<dbReference type="InterPro" id="IPR039424">
    <property type="entry name" value="SBP_5"/>
</dbReference>
<keyword evidence="3" id="KW-0732">Signal</keyword>
<dbReference type="RefSeq" id="WP_338009087.1">
    <property type="nucleotide sequence ID" value="NZ_JAOPKB010000018.1"/>
</dbReference>
<dbReference type="PANTHER" id="PTHR30290:SF9">
    <property type="entry name" value="OLIGOPEPTIDE-BINDING PROTEIN APPA"/>
    <property type="match status" value="1"/>
</dbReference>
<comment type="caution">
    <text evidence="6">The sequence shown here is derived from an EMBL/GenBank/DDBJ whole genome shotgun (WGS) entry which is preliminary data.</text>
</comment>
<organism evidence="6 7">
    <name type="scientific">Natronoglomus mannanivorans</name>
    <dbReference type="NCBI Taxonomy" id="2979990"/>
    <lineage>
        <taxon>Archaea</taxon>
        <taxon>Methanobacteriati</taxon>
        <taxon>Methanobacteriota</taxon>
        <taxon>Stenosarchaea group</taxon>
        <taxon>Halobacteria</taxon>
        <taxon>Halobacteriales</taxon>
        <taxon>Natrialbaceae</taxon>
        <taxon>Natronoglomus</taxon>
    </lineage>
</organism>
<dbReference type="CDD" id="cd00995">
    <property type="entry name" value="PBP2_NikA_DppA_OppA_like"/>
    <property type="match status" value="1"/>
</dbReference>
<keyword evidence="7" id="KW-1185">Reference proteome</keyword>
<evidence type="ECO:0000256" key="1">
    <source>
        <dbReference type="ARBA" id="ARBA00005695"/>
    </source>
</evidence>
<accession>A0ABT2QKE4</accession>
<evidence type="ECO:0000259" key="5">
    <source>
        <dbReference type="Pfam" id="PF00496"/>
    </source>
</evidence>
<comment type="similarity">
    <text evidence="1">Belongs to the bacterial solute-binding protein 5 family.</text>
</comment>
<evidence type="ECO:0000313" key="6">
    <source>
        <dbReference type="EMBL" id="MCU4975349.1"/>
    </source>
</evidence>
<dbReference type="Pfam" id="PF00496">
    <property type="entry name" value="SBP_bac_5"/>
    <property type="match status" value="1"/>
</dbReference>
<evidence type="ECO:0000256" key="4">
    <source>
        <dbReference type="SAM" id="MobiDB-lite"/>
    </source>
</evidence>
<dbReference type="PIRSF" id="PIRSF002741">
    <property type="entry name" value="MppA"/>
    <property type="match status" value="1"/>
</dbReference>
<feature type="domain" description="Solute-binding protein family 5" evidence="5">
    <location>
        <begin position="93"/>
        <end position="499"/>
    </location>
</feature>
<dbReference type="InterPro" id="IPR000914">
    <property type="entry name" value="SBP_5_dom"/>
</dbReference>
<sequence length="598" mass="67542">MRPNIDRRRFLLGSAAATTAFAGCLSDDDGDDTDEDPSDDTDADTDEMADQLNLMQIQQQTLDPIGISGRAAGRANWQTHEQLFTYAGGTDPVEGLLAEDYSVSEDNLTYTIDLKEDVTFHDGSELTADDVVYSLRRLAESENNRGHESTIVGSTLTIAHERDDDEEIVPDSLAVDAVDDHTVEIELESPFHRTLAVLADINCSIIPEGAVGDIEGYDGEYDYDEWSTEHVHGTGPFALESWDQGNEIVLERFDDYHGDGANIDSIRWQIIEDSNAIYNRAMNENADVFELPRSQFDPDLLDVQEEIGNGRRVGEYGPVRNDRTLQYGEVTLPQTTYLLFDTLAVERPARQAIAYIVDQETIAERAYRGQATDAYHLTPPATFPGGPEEYWDRAENEYPYGYRESRLDDAREVMEDAGYDAENMYETTLHHPSDSNASEWRDIASLLRDQAESVHIDLSIEEAPSTTLTNQAIEGSLEIFATYNELEYDEADATLQYAYPNPWTWTQWGQGDEMSDAAERAAAAWEDYEGAREPGEENEAIREDVYRTLESANWEDMTQLPLVHDIRERYSYEWVENLEMVGPQHNQQFTELTLGDRS</sequence>
<protein>
    <submittedName>
        <fullName evidence="6">ABC transporter substrate-binding protein</fullName>
    </submittedName>
</protein>
<dbReference type="PANTHER" id="PTHR30290">
    <property type="entry name" value="PERIPLASMIC BINDING COMPONENT OF ABC TRANSPORTER"/>
    <property type="match status" value="1"/>
</dbReference>
<dbReference type="SUPFAM" id="SSF53850">
    <property type="entry name" value="Periplasmic binding protein-like II"/>
    <property type="match status" value="1"/>
</dbReference>
<dbReference type="EMBL" id="JAOPKB010000018">
    <property type="protein sequence ID" value="MCU4975349.1"/>
    <property type="molecule type" value="Genomic_DNA"/>
</dbReference>
<evidence type="ECO:0000256" key="3">
    <source>
        <dbReference type="ARBA" id="ARBA00022729"/>
    </source>
</evidence>
<evidence type="ECO:0000313" key="7">
    <source>
        <dbReference type="Proteomes" id="UP001320972"/>
    </source>
</evidence>
<feature type="compositionally biased region" description="Acidic residues" evidence="4">
    <location>
        <begin position="26"/>
        <end position="45"/>
    </location>
</feature>
<gene>
    <name evidence="6" type="ORF">OB955_21840</name>
</gene>
<dbReference type="Gene3D" id="3.40.190.10">
    <property type="entry name" value="Periplasmic binding protein-like II"/>
    <property type="match status" value="1"/>
</dbReference>
<dbReference type="Proteomes" id="UP001320972">
    <property type="component" value="Unassembled WGS sequence"/>
</dbReference>
<proteinExistence type="inferred from homology"/>
<dbReference type="InterPro" id="IPR030678">
    <property type="entry name" value="Peptide/Ni-bd"/>
</dbReference>
<dbReference type="Gene3D" id="3.10.105.10">
    <property type="entry name" value="Dipeptide-binding Protein, Domain 3"/>
    <property type="match status" value="1"/>
</dbReference>
<dbReference type="PROSITE" id="PS51257">
    <property type="entry name" value="PROKAR_LIPOPROTEIN"/>
    <property type="match status" value="1"/>
</dbReference>
<name>A0ABT2QKE4_9EURY</name>
<evidence type="ECO:0000256" key="2">
    <source>
        <dbReference type="ARBA" id="ARBA00022448"/>
    </source>
</evidence>
<reference evidence="6 7" key="1">
    <citation type="submission" date="2022-09" db="EMBL/GenBank/DDBJ databases">
        <title>Enrichment on poylsaccharides allowed isolation of novel metabolic and taxonomic groups of Haloarchaea.</title>
        <authorList>
            <person name="Sorokin D.Y."/>
            <person name="Elcheninov A.G."/>
            <person name="Khizhniak T.V."/>
            <person name="Kolganova T.V."/>
            <person name="Kublanov I.V."/>
        </authorList>
    </citation>
    <scope>NUCLEOTIDE SEQUENCE [LARGE SCALE GENOMIC DNA]</scope>
    <source>
        <strain evidence="6 7">AArc-m2/3/4</strain>
    </source>
</reference>
<keyword evidence="2" id="KW-0813">Transport</keyword>